<evidence type="ECO:0000313" key="3">
    <source>
        <dbReference type="Proteomes" id="UP000178040"/>
    </source>
</evidence>
<gene>
    <name evidence="2" type="ORF">A3B40_02895</name>
</gene>
<feature type="coiled-coil region" evidence="1">
    <location>
        <begin position="50"/>
        <end position="84"/>
    </location>
</feature>
<reference evidence="2 3" key="1">
    <citation type="journal article" date="2016" name="Nat. Commun.">
        <title>Thousands of microbial genomes shed light on interconnected biogeochemical processes in an aquifer system.</title>
        <authorList>
            <person name="Anantharaman K."/>
            <person name="Brown C.T."/>
            <person name="Hug L.A."/>
            <person name="Sharon I."/>
            <person name="Castelle C.J."/>
            <person name="Probst A.J."/>
            <person name="Thomas B.C."/>
            <person name="Singh A."/>
            <person name="Wilkins M.J."/>
            <person name="Karaoz U."/>
            <person name="Brodie E.L."/>
            <person name="Williams K.H."/>
            <person name="Hubbard S.S."/>
            <person name="Banfield J.F."/>
        </authorList>
    </citation>
    <scope>NUCLEOTIDE SEQUENCE [LARGE SCALE GENOMIC DNA]</scope>
</reference>
<dbReference type="AlphaFoldDB" id="A0A1F7II93"/>
<protein>
    <submittedName>
        <fullName evidence="2">Uncharacterized protein</fullName>
    </submittedName>
</protein>
<proteinExistence type="predicted"/>
<comment type="caution">
    <text evidence="2">The sequence shown here is derived from an EMBL/GenBank/DDBJ whole genome shotgun (WGS) entry which is preliminary data.</text>
</comment>
<keyword evidence="1" id="KW-0175">Coiled coil</keyword>
<dbReference type="Proteomes" id="UP000178040">
    <property type="component" value="Unassembled WGS sequence"/>
</dbReference>
<evidence type="ECO:0000313" key="2">
    <source>
        <dbReference type="EMBL" id="OGK43077.1"/>
    </source>
</evidence>
<sequence>MITDKDVTKLKKTFATKQDLGLLRKSLKKDFNGRIDFLQSELEESLKVVLERIGQLIERMDATNKRLEEQGKRQDAILEELRANRIVLGSHEQRLQKVEFKVFPQT</sequence>
<dbReference type="EMBL" id="MGAI01000060">
    <property type="protein sequence ID" value="OGK43077.1"/>
    <property type="molecule type" value="Genomic_DNA"/>
</dbReference>
<name>A0A1F7II93_9BACT</name>
<accession>A0A1F7II93</accession>
<organism evidence="2 3">
    <name type="scientific">Candidatus Roizmanbacteria bacterium RIFCSPLOWO2_01_FULL_37_16</name>
    <dbReference type="NCBI Taxonomy" id="1802058"/>
    <lineage>
        <taxon>Bacteria</taxon>
        <taxon>Candidatus Roizmaniibacteriota</taxon>
    </lineage>
</organism>
<evidence type="ECO:0000256" key="1">
    <source>
        <dbReference type="SAM" id="Coils"/>
    </source>
</evidence>